<dbReference type="OrthoDB" id="4760831at2759"/>
<sequence>MSPISSTAFQTTLQAATTHQIHTHYTTVTSITIRWEKDDTNAHKVTPYFQNILQTLSLPAAIEHIIRHSHPNPNISFQKAIHDIIDKSKPRTKNDHSLLIIHYAGHAFTKNGQLTFAETATATATTTSAKTVNADTCLLKDIKTVHLDTLLILDHCYMGNIPTRAPTIPDRVVEILAATSTQTPRNRISPENTLTAKLAVEISRRQRSGHAYIEFSDVFQTLKSHEKRDNSVLHMRCWSVLGRFFCRLVDLGLLNRVLLRRCARCCLV</sequence>
<proteinExistence type="predicted"/>
<evidence type="ECO:0000313" key="1">
    <source>
        <dbReference type="EMBL" id="PYH73617.1"/>
    </source>
</evidence>
<dbReference type="AlphaFoldDB" id="A0A319BLR1"/>
<protein>
    <submittedName>
        <fullName evidence="1">Uncharacterized protein</fullName>
    </submittedName>
</protein>
<organism evidence="1 2">
    <name type="scientific">Aspergillus vadensis (strain CBS 113365 / IMI 142717 / IBT 24658)</name>
    <dbReference type="NCBI Taxonomy" id="1448311"/>
    <lineage>
        <taxon>Eukaryota</taxon>
        <taxon>Fungi</taxon>
        <taxon>Dikarya</taxon>
        <taxon>Ascomycota</taxon>
        <taxon>Pezizomycotina</taxon>
        <taxon>Eurotiomycetes</taxon>
        <taxon>Eurotiomycetidae</taxon>
        <taxon>Eurotiales</taxon>
        <taxon>Aspergillaceae</taxon>
        <taxon>Aspergillus</taxon>
        <taxon>Aspergillus subgen. Circumdati</taxon>
    </lineage>
</organism>
<reference evidence="1" key="1">
    <citation type="submission" date="2016-12" db="EMBL/GenBank/DDBJ databases">
        <title>The genomes of Aspergillus section Nigri reveals drivers in fungal speciation.</title>
        <authorList>
            <consortium name="DOE Joint Genome Institute"/>
            <person name="Vesth T.C."/>
            <person name="Nybo J."/>
            <person name="Theobald S."/>
            <person name="Brandl J."/>
            <person name="Frisvad J.C."/>
            <person name="Nielsen K.F."/>
            <person name="Lyhne E.K."/>
            <person name="Kogle M.E."/>
            <person name="Kuo A."/>
            <person name="Riley R."/>
            <person name="Clum A."/>
            <person name="Nolan M."/>
            <person name="Lipzen A."/>
            <person name="Salamov A."/>
            <person name="Henrissat B."/>
            <person name="Wiebenga A."/>
            <person name="De Vries R.P."/>
            <person name="Grigoriev I.V."/>
            <person name="Mortensen U.H."/>
            <person name="Andersen M.R."/>
            <person name="Baker S.E."/>
        </authorList>
    </citation>
    <scope>NUCLEOTIDE SEQUENCE [LARGE SCALE GENOMIC DNA]</scope>
    <source>
        <strain evidence="1">CBS 113365</strain>
    </source>
</reference>
<dbReference type="EMBL" id="KZ821615">
    <property type="protein sequence ID" value="PYH73617.1"/>
    <property type="molecule type" value="Genomic_DNA"/>
</dbReference>
<name>A0A319BLR1_ASPVC</name>
<gene>
    <name evidence="1" type="ORF">BO88DRAFT_468194</name>
</gene>
<dbReference type="GeneID" id="37216142"/>
<accession>A0A319BLR1</accession>
<dbReference type="RefSeq" id="XP_025567411.1">
    <property type="nucleotide sequence ID" value="XM_025711550.1"/>
</dbReference>
<evidence type="ECO:0000313" key="2">
    <source>
        <dbReference type="Proteomes" id="UP000248405"/>
    </source>
</evidence>
<keyword evidence="2" id="KW-1185">Reference proteome</keyword>
<dbReference type="Proteomes" id="UP000248405">
    <property type="component" value="Unassembled WGS sequence"/>
</dbReference>